<dbReference type="SUPFAM" id="SSF52540">
    <property type="entry name" value="P-loop containing nucleoside triphosphate hydrolases"/>
    <property type="match status" value="1"/>
</dbReference>
<comment type="caution">
    <text evidence="3">The sequence shown here is derived from an EMBL/GenBank/DDBJ whole genome shotgun (WGS) entry which is preliminary data.</text>
</comment>
<organism evidence="3 4">
    <name type="scientific">Trapa natans</name>
    <name type="common">Water chestnut</name>
    <dbReference type="NCBI Taxonomy" id="22666"/>
    <lineage>
        <taxon>Eukaryota</taxon>
        <taxon>Viridiplantae</taxon>
        <taxon>Streptophyta</taxon>
        <taxon>Embryophyta</taxon>
        <taxon>Tracheophyta</taxon>
        <taxon>Spermatophyta</taxon>
        <taxon>Magnoliopsida</taxon>
        <taxon>eudicotyledons</taxon>
        <taxon>Gunneridae</taxon>
        <taxon>Pentapetalae</taxon>
        <taxon>rosids</taxon>
        <taxon>malvids</taxon>
        <taxon>Myrtales</taxon>
        <taxon>Lythraceae</taxon>
        <taxon>Trapa</taxon>
    </lineage>
</organism>
<keyword evidence="2" id="KW-1133">Transmembrane helix</keyword>
<keyword evidence="2" id="KW-0472">Membrane</keyword>
<dbReference type="AlphaFoldDB" id="A0AAN7LZU5"/>
<keyword evidence="2" id="KW-0812">Transmembrane</keyword>
<dbReference type="EMBL" id="JAXQNO010000004">
    <property type="protein sequence ID" value="KAK4799453.1"/>
    <property type="molecule type" value="Genomic_DNA"/>
</dbReference>
<feature type="region of interest" description="Disordered" evidence="1">
    <location>
        <begin position="196"/>
        <end position="215"/>
    </location>
</feature>
<name>A0AAN7LZU5_TRANT</name>
<gene>
    <name evidence="3" type="ORF">SAY86_024818</name>
</gene>
<evidence type="ECO:0000313" key="3">
    <source>
        <dbReference type="EMBL" id="KAK4799453.1"/>
    </source>
</evidence>
<protein>
    <submittedName>
        <fullName evidence="3">Uncharacterized protein</fullName>
    </submittedName>
</protein>
<dbReference type="PANTHER" id="PTHR14241">
    <property type="entry name" value="INTERFERON-INDUCED PROTEIN 44"/>
    <property type="match status" value="1"/>
</dbReference>
<keyword evidence="4" id="KW-1185">Reference proteome</keyword>
<evidence type="ECO:0000256" key="1">
    <source>
        <dbReference type="SAM" id="MobiDB-lite"/>
    </source>
</evidence>
<feature type="transmembrane region" description="Helical" evidence="2">
    <location>
        <begin position="352"/>
        <end position="372"/>
    </location>
</feature>
<evidence type="ECO:0000256" key="2">
    <source>
        <dbReference type="SAM" id="Phobius"/>
    </source>
</evidence>
<evidence type="ECO:0000313" key="4">
    <source>
        <dbReference type="Proteomes" id="UP001346149"/>
    </source>
</evidence>
<dbReference type="InterPro" id="IPR027417">
    <property type="entry name" value="P-loop_NTPase"/>
</dbReference>
<sequence>MKSQLPPSSDEDEEYCRPPSAGPYCWWRSTAAFEDYCTTQSKQSPNMRGLSGKVRVLREMERLALVAAGDGLDELRQRLLTYRAGDFWTPAGGITREEMEIPAANTVLLVGFIGSGKSSLINLMYSVLGRAGIIPFAQTSSSSSSKYTTMFLQEHNILRSRKSGFCIYDSRGFSYENVQEGLDELSGWLSEGIHHNQPCSRPGNQEPAEDDSEFYRPSSSNYVTRQVNSVLVVVNIAEVYGAAKSGDLKPLMATKELFSFHPLRICHENPILIMTHGDMLQPEERLEARLKLSELLGVSEATGLYDVVCLTEYGFLAEESDPITAFAISEAIYRALLVSDRTHAPKRRLGDWAIMMLSWLLCFFGAVFSLLAEFCRKLGQGRCFRI</sequence>
<proteinExistence type="predicted"/>
<dbReference type="PANTHER" id="PTHR14241:SF24">
    <property type="entry name" value="G DOMAIN-CONTAINING PROTEIN"/>
    <property type="match status" value="1"/>
</dbReference>
<accession>A0AAN7LZU5</accession>
<dbReference type="Proteomes" id="UP001346149">
    <property type="component" value="Unassembled WGS sequence"/>
</dbReference>
<dbReference type="Gene3D" id="3.40.50.300">
    <property type="entry name" value="P-loop containing nucleotide triphosphate hydrolases"/>
    <property type="match status" value="1"/>
</dbReference>
<reference evidence="3 4" key="1">
    <citation type="journal article" date="2023" name="Hortic Res">
        <title>Pangenome of water caltrop reveals structural variations and asymmetric subgenome divergence after allopolyploidization.</title>
        <authorList>
            <person name="Zhang X."/>
            <person name="Chen Y."/>
            <person name="Wang L."/>
            <person name="Yuan Y."/>
            <person name="Fang M."/>
            <person name="Shi L."/>
            <person name="Lu R."/>
            <person name="Comes H.P."/>
            <person name="Ma Y."/>
            <person name="Chen Y."/>
            <person name="Huang G."/>
            <person name="Zhou Y."/>
            <person name="Zheng Z."/>
            <person name="Qiu Y."/>
        </authorList>
    </citation>
    <scope>NUCLEOTIDE SEQUENCE [LARGE SCALE GENOMIC DNA]</scope>
    <source>
        <strain evidence="3">F231</strain>
    </source>
</reference>